<comment type="similarity">
    <text evidence="4">Belongs to the WD repeat coronin family.</text>
</comment>
<reference evidence="8" key="1">
    <citation type="submission" date="2023-07" db="EMBL/GenBank/DDBJ databases">
        <authorList>
            <consortium name="CYATHOMIX"/>
        </authorList>
    </citation>
    <scope>NUCLEOTIDE SEQUENCE</scope>
    <source>
        <strain evidence="8">N/A</strain>
    </source>
</reference>
<dbReference type="Pfam" id="PF08953">
    <property type="entry name" value="DUF1899"/>
    <property type="match status" value="1"/>
</dbReference>
<name>A0AA36GKX8_CYLNA</name>
<dbReference type="PROSITE" id="PS50082">
    <property type="entry name" value="WD_REPEATS_2"/>
    <property type="match status" value="2"/>
</dbReference>
<dbReference type="InterPro" id="IPR015048">
    <property type="entry name" value="DUF1899"/>
</dbReference>
<feature type="repeat" description="WD" evidence="3">
    <location>
        <begin position="79"/>
        <end position="113"/>
    </location>
</feature>
<dbReference type="PROSITE" id="PS50294">
    <property type="entry name" value="WD_REPEATS_REGION"/>
    <property type="match status" value="2"/>
</dbReference>
<keyword evidence="1 3" id="KW-0853">WD repeat</keyword>
<evidence type="ECO:0000313" key="9">
    <source>
        <dbReference type="Proteomes" id="UP001176961"/>
    </source>
</evidence>
<evidence type="ECO:0000256" key="4">
    <source>
        <dbReference type="RuleBase" id="RU280818"/>
    </source>
</evidence>
<feature type="compositionally biased region" description="Polar residues" evidence="6">
    <location>
        <begin position="483"/>
        <end position="500"/>
    </location>
</feature>
<evidence type="ECO:0000256" key="3">
    <source>
        <dbReference type="PROSITE-ProRule" id="PRU00221"/>
    </source>
</evidence>
<dbReference type="Proteomes" id="UP001176961">
    <property type="component" value="Unassembled WGS sequence"/>
</dbReference>
<dbReference type="Pfam" id="PF16300">
    <property type="entry name" value="WD40_4"/>
    <property type="match status" value="1"/>
</dbReference>
<organism evidence="8 9">
    <name type="scientific">Cylicocyclus nassatus</name>
    <name type="common">Nematode worm</name>
    <dbReference type="NCBI Taxonomy" id="53992"/>
    <lineage>
        <taxon>Eukaryota</taxon>
        <taxon>Metazoa</taxon>
        <taxon>Ecdysozoa</taxon>
        <taxon>Nematoda</taxon>
        <taxon>Chromadorea</taxon>
        <taxon>Rhabditida</taxon>
        <taxon>Rhabditina</taxon>
        <taxon>Rhabditomorpha</taxon>
        <taxon>Strongyloidea</taxon>
        <taxon>Strongylidae</taxon>
        <taxon>Cylicocyclus</taxon>
    </lineage>
</organism>
<dbReference type="SMART" id="SM01167">
    <property type="entry name" value="DUF1900"/>
    <property type="match status" value="1"/>
</dbReference>
<feature type="coiled-coil region" evidence="5">
    <location>
        <begin position="696"/>
        <end position="737"/>
    </location>
</feature>
<proteinExistence type="inferred from homology"/>
<keyword evidence="5" id="KW-0175">Coiled coil</keyword>
<dbReference type="InterPro" id="IPR001680">
    <property type="entry name" value="WD40_rpt"/>
</dbReference>
<dbReference type="InterPro" id="IPR019775">
    <property type="entry name" value="WD40_repeat_CS"/>
</dbReference>
<dbReference type="PROSITE" id="PS00678">
    <property type="entry name" value="WD_REPEATS_1"/>
    <property type="match status" value="1"/>
</dbReference>
<evidence type="ECO:0000259" key="7">
    <source>
        <dbReference type="SMART" id="SM01166"/>
    </source>
</evidence>
<evidence type="ECO:0000313" key="8">
    <source>
        <dbReference type="EMBL" id="CAJ0593985.1"/>
    </source>
</evidence>
<keyword evidence="2 4" id="KW-0677">Repeat</keyword>
<dbReference type="InterPro" id="IPR015505">
    <property type="entry name" value="Coronin"/>
</dbReference>
<dbReference type="GO" id="GO:0051015">
    <property type="term" value="F:actin filament binding"/>
    <property type="evidence" value="ECO:0007669"/>
    <property type="project" value="TreeGrafter"/>
</dbReference>
<protein>
    <recommendedName>
        <fullName evidence="4">Coronin</fullName>
    </recommendedName>
</protein>
<dbReference type="AlphaFoldDB" id="A0AA36GKX8"/>
<comment type="caution">
    <text evidence="8">The sequence shown here is derived from an EMBL/GenBank/DDBJ whole genome shotgun (WGS) entry which is preliminary data.</text>
</comment>
<evidence type="ECO:0000256" key="1">
    <source>
        <dbReference type="ARBA" id="ARBA00022574"/>
    </source>
</evidence>
<dbReference type="Pfam" id="PF00400">
    <property type="entry name" value="WD40"/>
    <property type="match status" value="2"/>
</dbReference>
<evidence type="ECO:0000256" key="2">
    <source>
        <dbReference type="ARBA" id="ARBA00022737"/>
    </source>
</evidence>
<sequence length="766" mass="84920">MPAEEEECPSGSRAATFRHIFGQSTARGEWFDWGAGHGSCLVANPKFIAVALEGGAGGQILVGTLEDFGKHGRTGLAWLQDHTNAVTDIKWNGFNDNVLASGSADCSVRIWHVTDQLKSQCVRTLTRHTRRVDQVEWHTTVDNVLLSAGSDSKILLWDIEANSVIYEISDFSSSCIAFSPNSSLFAATSRQSHRVCIFDARTGNALKSAVLPHDGGMPPKVVFASAQRLVTFGNTRINRRQFAIHSISSFGSSLATIDVDGSSGQLCPLFDPDLNLLYVSGKGDSTFRLYEFVNRPPYVIYLTECQQQAPHTCICTISKRALNLTGAEVMRVYRLHPQSLLIQPLSFIVPRRSDQFHPDLYPPTRGPTPAASLAEWQAGLDVVPVQLQLRPGQLTTTSKPVLLKGRGSPKLITSDLNNDRKFRFLSKITRPDYRAVEEREDCEEITKLIEVTHKIHEGQRNISPKFDKEELDEATDAVAELQRSVSSVDSENIQTPQSSVEEPLVIPKPPSPVVIDIVPPPAPPSVSEPIDIRKPGSRSSYHGSSITPPTKAERLKISPSPRHLSLDRQPKQRAISPNPPLRCPGDARISPRLSPLPLHILDPPTKTRPIDEPIRTESNPFKQYFQPEAKNGLSKKISNASRQSDDSMLSLATCGTAPIVTAESVDDLDTEVSILNGNVRDDGSGSETARSFDEGHRLLENTVTMLERQLRRYDERIHQLERLCELQQKDMESLRYEIAWKDERIEYLQKTLAEMEDSLPSSSADP</sequence>
<keyword evidence="9" id="KW-1185">Reference proteome</keyword>
<gene>
    <name evidence="8" type="ORF">CYNAS_LOCUS5968</name>
</gene>
<evidence type="ECO:0000256" key="5">
    <source>
        <dbReference type="SAM" id="Coils"/>
    </source>
</evidence>
<feature type="domain" description="DUF1899" evidence="7">
    <location>
        <begin position="10"/>
        <end position="69"/>
    </location>
</feature>
<accession>A0AA36GKX8</accession>
<feature type="region of interest" description="Disordered" evidence="6">
    <location>
        <begin position="483"/>
        <end position="615"/>
    </location>
</feature>
<dbReference type="PANTHER" id="PTHR10856">
    <property type="entry name" value="CORONIN"/>
    <property type="match status" value="1"/>
</dbReference>
<dbReference type="Gene3D" id="2.130.10.10">
    <property type="entry name" value="YVTN repeat-like/Quinoprotein amine dehydrogenase"/>
    <property type="match status" value="1"/>
</dbReference>
<dbReference type="InterPro" id="IPR015943">
    <property type="entry name" value="WD40/YVTN_repeat-like_dom_sf"/>
</dbReference>
<dbReference type="SUPFAM" id="SSF101908">
    <property type="entry name" value="Putative isomerase YbhE"/>
    <property type="match status" value="1"/>
</dbReference>
<feature type="compositionally biased region" description="Polar residues" evidence="6">
    <location>
        <begin position="537"/>
        <end position="548"/>
    </location>
</feature>
<dbReference type="SMART" id="SM01166">
    <property type="entry name" value="DUF1899"/>
    <property type="match status" value="1"/>
</dbReference>
<dbReference type="EMBL" id="CATQJL010000112">
    <property type="protein sequence ID" value="CAJ0593985.1"/>
    <property type="molecule type" value="Genomic_DNA"/>
</dbReference>
<feature type="compositionally biased region" description="Pro residues" evidence="6">
    <location>
        <begin position="506"/>
        <end position="526"/>
    </location>
</feature>
<dbReference type="PANTHER" id="PTHR10856:SF44">
    <property type="entry name" value="CORONIN"/>
    <property type="match status" value="1"/>
</dbReference>
<evidence type="ECO:0000256" key="6">
    <source>
        <dbReference type="SAM" id="MobiDB-lite"/>
    </source>
</evidence>
<dbReference type="SMART" id="SM00320">
    <property type="entry name" value="WD40"/>
    <property type="match status" value="3"/>
</dbReference>
<feature type="repeat" description="WD" evidence="3">
    <location>
        <begin position="125"/>
        <end position="167"/>
    </location>
</feature>